<dbReference type="Pfam" id="PF07786">
    <property type="entry name" value="HGSNAT_cat"/>
    <property type="match status" value="1"/>
</dbReference>
<keyword evidence="1" id="KW-0472">Membrane</keyword>
<feature type="transmembrane region" description="Helical" evidence="1">
    <location>
        <begin position="134"/>
        <end position="152"/>
    </location>
</feature>
<evidence type="ECO:0000313" key="3">
    <source>
        <dbReference type="EMBL" id="SDB55701.1"/>
    </source>
</evidence>
<evidence type="ECO:0000313" key="4">
    <source>
        <dbReference type="Proteomes" id="UP000198771"/>
    </source>
</evidence>
<name>A0A1G6EE54_9BACT</name>
<evidence type="ECO:0000259" key="2">
    <source>
        <dbReference type="Pfam" id="PF07786"/>
    </source>
</evidence>
<feature type="transmembrane region" description="Helical" evidence="1">
    <location>
        <begin position="49"/>
        <end position="70"/>
    </location>
</feature>
<feature type="transmembrane region" description="Helical" evidence="1">
    <location>
        <begin position="107"/>
        <end position="127"/>
    </location>
</feature>
<organism evidence="3 4">
    <name type="scientific">Desulfonatronum thiosulfatophilum</name>
    <dbReference type="NCBI Taxonomy" id="617002"/>
    <lineage>
        <taxon>Bacteria</taxon>
        <taxon>Pseudomonadati</taxon>
        <taxon>Thermodesulfobacteriota</taxon>
        <taxon>Desulfovibrionia</taxon>
        <taxon>Desulfovibrionales</taxon>
        <taxon>Desulfonatronaceae</taxon>
        <taxon>Desulfonatronum</taxon>
    </lineage>
</organism>
<feature type="transmembrane region" description="Helical" evidence="1">
    <location>
        <begin position="220"/>
        <end position="238"/>
    </location>
</feature>
<keyword evidence="1" id="KW-1133">Transmembrane helix</keyword>
<dbReference type="RefSeq" id="WP_161946348.1">
    <property type="nucleotide sequence ID" value="NZ_FMXO01000017.1"/>
</dbReference>
<dbReference type="Proteomes" id="UP000198771">
    <property type="component" value="Unassembled WGS sequence"/>
</dbReference>
<dbReference type="STRING" id="617002.SAMN05660653_02795"/>
<keyword evidence="4" id="KW-1185">Reference proteome</keyword>
<feature type="domain" description="Heparan-alpha-glucosaminide N-acetyltransferase catalytic" evidence="2">
    <location>
        <begin position="9"/>
        <end position="228"/>
    </location>
</feature>
<proteinExistence type="predicted"/>
<dbReference type="EMBL" id="FMXO01000017">
    <property type="protein sequence ID" value="SDB55701.1"/>
    <property type="molecule type" value="Genomic_DNA"/>
</dbReference>
<reference evidence="3 4" key="1">
    <citation type="submission" date="2016-10" db="EMBL/GenBank/DDBJ databases">
        <authorList>
            <person name="de Groot N.N."/>
        </authorList>
    </citation>
    <scope>NUCLEOTIDE SEQUENCE [LARGE SCALE GENOMIC DNA]</scope>
    <source>
        <strain evidence="3 4">ASO4-2</strain>
    </source>
</reference>
<evidence type="ECO:0000256" key="1">
    <source>
        <dbReference type="SAM" id="Phobius"/>
    </source>
</evidence>
<sequence>MPADSPPSRISLLDLFRGSAVLLMLVYHFCFDLRYFGVIRFNFESDPFWLIFRSIIVSSFVLAVGVSLALSTRNGLDPGRFIRRQAILVAAAAMVSLGTYLLFPSTWVVFGILHFIFVGRILALFFLRFHAMNLLFALLFLLAGLLLEHPAFNHPWLHWLGMMTHKPFTEDYVPVLPWFGVLLLGIPLGKMFAQGRLPLQFVSSLPTVLAPLSWLGRNSLAVYLLHQPLFMGILYLVVR</sequence>
<gene>
    <name evidence="3" type="ORF">SAMN05660653_02795</name>
</gene>
<dbReference type="InterPro" id="IPR012429">
    <property type="entry name" value="HGSNAT_cat"/>
</dbReference>
<dbReference type="AlphaFoldDB" id="A0A1G6EE54"/>
<accession>A0A1G6EE54</accession>
<feature type="transmembrane region" description="Helical" evidence="1">
    <location>
        <begin position="12"/>
        <end position="29"/>
    </location>
</feature>
<keyword evidence="1" id="KW-0812">Transmembrane</keyword>
<protein>
    <submittedName>
        <fullName evidence="3">Uncharacterized membrane protein</fullName>
    </submittedName>
</protein>
<dbReference type="OrthoDB" id="9807591at2"/>